<protein>
    <recommendedName>
        <fullName evidence="1">HTH marR-type domain-containing protein</fullName>
    </recommendedName>
</protein>
<dbReference type="CDD" id="cd00090">
    <property type="entry name" value="HTH_ARSR"/>
    <property type="match status" value="1"/>
</dbReference>
<sequence length="174" mass="18532">MHDGQLINVLGACSLAISDLLTGVVTETAHTSRSGSSALGVLLQAGDLSVSELGRRIGLSQPAAARMVDSLERLGYVRRQPGGGREVQVTLTRAGARTARRLLQRRSELMTTLLEELDDDEIRALSTLLNKVATNVYRQLGNANVICRLCDRRECVSTAPRCPVGLAAGEPPGA</sequence>
<dbReference type="GO" id="GO:0006950">
    <property type="term" value="P:response to stress"/>
    <property type="evidence" value="ECO:0007669"/>
    <property type="project" value="TreeGrafter"/>
</dbReference>
<dbReference type="PRINTS" id="PR00598">
    <property type="entry name" value="HTHMARR"/>
</dbReference>
<dbReference type="EMBL" id="LQIR01000010">
    <property type="protein sequence ID" value="KUI18843.1"/>
    <property type="molecule type" value="Genomic_DNA"/>
</dbReference>
<dbReference type="InterPro" id="IPR036390">
    <property type="entry name" value="WH_DNA-bd_sf"/>
</dbReference>
<accession>A0A117JKT0</accession>
<dbReference type="InterPro" id="IPR036388">
    <property type="entry name" value="WH-like_DNA-bd_sf"/>
</dbReference>
<evidence type="ECO:0000313" key="2">
    <source>
        <dbReference type="EMBL" id="KUI18843.1"/>
    </source>
</evidence>
<evidence type="ECO:0000259" key="1">
    <source>
        <dbReference type="PROSITE" id="PS50995"/>
    </source>
</evidence>
<dbReference type="Proteomes" id="UP000053707">
    <property type="component" value="Unassembled WGS sequence"/>
</dbReference>
<dbReference type="GO" id="GO:0003700">
    <property type="term" value="F:DNA-binding transcription factor activity"/>
    <property type="evidence" value="ECO:0007669"/>
    <property type="project" value="InterPro"/>
</dbReference>
<feature type="domain" description="HTH marR-type" evidence="1">
    <location>
        <begin position="3"/>
        <end position="134"/>
    </location>
</feature>
<gene>
    <name evidence="2" type="ORF">AU192_23950</name>
</gene>
<evidence type="ECO:0000313" key="3">
    <source>
        <dbReference type="Proteomes" id="UP000053707"/>
    </source>
</evidence>
<dbReference type="InterPro" id="IPR022689">
    <property type="entry name" value="Iron_dep_repressor"/>
</dbReference>
<dbReference type="PROSITE" id="PS50995">
    <property type="entry name" value="HTH_MARR_2"/>
    <property type="match status" value="1"/>
</dbReference>
<dbReference type="SMART" id="SM00529">
    <property type="entry name" value="HTH_DTXR"/>
    <property type="match status" value="1"/>
</dbReference>
<dbReference type="SMART" id="SM00347">
    <property type="entry name" value="HTH_MARR"/>
    <property type="match status" value="1"/>
</dbReference>
<organism evidence="2 3">
    <name type="scientific">Mycobacterium lehmannii</name>
    <dbReference type="NCBI Taxonomy" id="2048550"/>
    <lineage>
        <taxon>Bacteria</taxon>
        <taxon>Bacillati</taxon>
        <taxon>Actinomycetota</taxon>
        <taxon>Actinomycetes</taxon>
        <taxon>Mycobacteriales</taxon>
        <taxon>Mycobacteriaceae</taxon>
        <taxon>Mycobacterium</taxon>
    </lineage>
</organism>
<dbReference type="Gene3D" id="1.10.10.10">
    <property type="entry name" value="Winged helix-like DNA-binding domain superfamily/Winged helix DNA-binding domain"/>
    <property type="match status" value="1"/>
</dbReference>
<keyword evidence="3" id="KW-1185">Reference proteome</keyword>
<dbReference type="PANTHER" id="PTHR33164:SF43">
    <property type="entry name" value="HTH-TYPE TRANSCRIPTIONAL REPRESSOR YETL"/>
    <property type="match status" value="1"/>
</dbReference>
<dbReference type="Pfam" id="PF12802">
    <property type="entry name" value="MarR_2"/>
    <property type="match status" value="1"/>
</dbReference>
<dbReference type="InterPro" id="IPR039422">
    <property type="entry name" value="MarR/SlyA-like"/>
</dbReference>
<dbReference type="InterPro" id="IPR011991">
    <property type="entry name" value="ArsR-like_HTH"/>
</dbReference>
<reference evidence="2 3" key="1">
    <citation type="submission" date="2016-01" db="EMBL/GenBank/DDBJ databases">
        <authorList>
            <consortium name="TB Trials Study Group"/>
            <person name="Sutton G."/>
            <person name="Brinkac L."/>
            <person name="Sanka R."/>
            <person name="Adams M."/>
            <person name="Lau E.L."/>
            <person name="Macaden R."/>
            <person name="Grewal H.M.S."/>
        </authorList>
    </citation>
    <scope>NUCLEOTIDE SEQUENCE [LARGE SCALE GENOMIC DNA]</scope>
    <source>
        <strain evidence="2 3">IS-1744</strain>
    </source>
</reference>
<name>A0A117JKT0_9MYCO</name>
<dbReference type="AlphaFoldDB" id="A0A117JKT0"/>
<dbReference type="RefSeq" id="WP_064395132.1">
    <property type="nucleotide sequence ID" value="NZ_LQIR01000010.1"/>
</dbReference>
<comment type="caution">
    <text evidence="2">The sequence shown here is derived from an EMBL/GenBank/DDBJ whole genome shotgun (WGS) entry which is preliminary data.</text>
</comment>
<dbReference type="SUPFAM" id="SSF46785">
    <property type="entry name" value="Winged helix' DNA-binding domain"/>
    <property type="match status" value="1"/>
</dbReference>
<dbReference type="PANTHER" id="PTHR33164">
    <property type="entry name" value="TRANSCRIPTIONAL REGULATOR, MARR FAMILY"/>
    <property type="match status" value="1"/>
</dbReference>
<dbReference type="InterPro" id="IPR000835">
    <property type="entry name" value="HTH_MarR-typ"/>
</dbReference>
<dbReference type="GO" id="GO:0046914">
    <property type="term" value="F:transition metal ion binding"/>
    <property type="evidence" value="ECO:0007669"/>
    <property type="project" value="InterPro"/>
</dbReference>
<proteinExistence type="predicted"/>